<dbReference type="Gene3D" id="1.10.1660.10">
    <property type="match status" value="1"/>
</dbReference>
<sequence length="102" mass="11782">MKGQTMTQHTDITLTFEEILAASRCRRDWLLELIEEEIINVNGRPEQTLYSGFQLARIRRAQRLSRDFDAGIPALGLIMRLLDEVEELRKAQQPLSLLDEGK</sequence>
<protein>
    <submittedName>
        <fullName evidence="1">MerR HTH family regulatory protein</fullName>
    </submittedName>
</protein>
<proteinExistence type="predicted"/>
<dbReference type="EMBL" id="AJMT01000178">
    <property type="protein sequence ID" value="EIG25267.1"/>
    <property type="molecule type" value="Genomic_DNA"/>
</dbReference>
<comment type="caution">
    <text evidence="1">The sequence shown here is derived from an EMBL/GenBank/DDBJ whole genome shotgun (WGS) entry which is preliminary data.</text>
</comment>
<evidence type="ECO:0000313" key="1">
    <source>
        <dbReference type="EMBL" id="EIG25267.1"/>
    </source>
</evidence>
<accession>I2NHF6</accession>
<dbReference type="Pfam" id="PF13591">
    <property type="entry name" value="MerR_2"/>
    <property type="match status" value="1"/>
</dbReference>
<organism evidence="1 2">
    <name type="scientific">Neisseria sicca VK64</name>
    <dbReference type="NCBI Taxonomy" id="1095748"/>
    <lineage>
        <taxon>Bacteria</taxon>
        <taxon>Pseudomonadati</taxon>
        <taxon>Pseudomonadota</taxon>
        <taxon>Betaproteobacteria</taxon>
        <taxon>Neisseriales</taxon>
        <taxon>Neisseriaceae</taxon>
        <taxon>Neisseria</taxon>
    </lineage>
</organism>
<dbReference type="PATRIC" id="fig|1095748.3.peg.2254"/>
<gene>
    <name evidence="1" type="ORF">HMPREF1051_0577</name>
</gene>
<name>I2NHF6_NEISI</name>
<evidence type="ECO:0000313" key="2">
    <source>
        <dbReference type="Proteomes" id="UP000004473"/>
    </source>
</evidence>
<dbReference type="AlphaFoldDB" id="I2NHF6"/>
<dbReference type="Proteomes" id="UP000004473">
    <property type="component" value="Unassembled WGS sequence"/>
</dbReference>
<reference evidence="1 2" key="1">
    <citation type="submission" date="2012-04" db="EMBL/GenBank/DDBJ databases">
        <authorList>
            <person name="Harkins D.M."/>
            <person name="Madupu R."/>
            <person name="Durkin A.S."/>
            <person name="Torralba M."/>
            <person name="Methe B."/>
            <person name="Sutton G.G."/>
            <person name="Nelson K.E."/>
        </authorList>
    </citation>
    <scope>NUCLEOTIDE SEQUENCE [LARGE SCALE GENOMIC DNA]</scope>
    <source>
        <strain evidence="1 2">VK64</strain>
    </source>
</reference>